<feature type="compositionally biased region" description="Basic and acidic residues" evidence="2">
    <location>
        <begin position="117"/>
        <end position="126"/>
    </location>
</feature>
<reference evidence="4 5" key="1">
    <citation type="submission" date="2015-08" db="EMBL/GenBank/DDBJ databases">
        <title>Genome sequence of Streptococcus phocae subsp. phocae ATCC 51973T isolated from liver specimen obtained from seal.</title>
        <authorList>
            <person name="Avendano-Herrera R."/>
        </authorList>
    </citation>
    <scope>NUCLEOTIDE SEQUENCE [LARGE SCALE GENOMIC DNA]</scope>
    <source>
        <strain evidence="4 5">ATCC 51973</strain>
    </source>
</reference>
<protein>
    <recommendedName>
        <fullName evidence="3">Major tropism determinant N-terminal domain-containing protein</fullName>
    </recommendedName>
</protein>
<evidence type="ECO:0000256" key="2">
    <source>
        <dbReference type="SAM" id="MobiDB-lite"/>
    </source>
</evidence>
<evidence type="ECO:0000256" key="1">
    <source>
        <dbReference type="SAM" id="Coils"/>
    </source>
</evidence>
<dbReference type="AlphaFoldDB" id="A0A0P6S063"/>
<dbReference type="GO" id="GO:0030020">
    <property type="term" value="F:extracellular matrix structural constituent conferring tensile strength"/>
    <property type="evidence" value="ECO:0007669"/>
    <property type="project" value="TreeGrafter"/>
</dbReference>
<name>A0A0P6S063_9STRE</name>
<organism evidence="4 5">
    <name type="scientific">Streptococcus phocae</name>
    <dbReference type="NCBI Taxonomy" id="119224"/>
    <lineage>
        <taxon>Bacteria</taxon>
        <taxon>Bacillati</taxon>
        <taxon>Bacillota</taxon>
        <taxon>Bacilli</taxon>
        <taxon>Lactobacillales</taxon>
        <taxon>Streptococcaceae</taxon>
        <taxon>Streptococcus</taxon>
    </lineage>
</organism>
<accession>A0A0P6S063</accession>
<dbReference type="STRING" id="119224.AKK44_08230"/>
<gene>
    <name evidence="4" type="ORF">AKK44_08230</name>
</gene>
<dbReference type="InterPro" id="IPR050149">
    <property type="entry name" value="Collagen_superfamily"/>
</dbReference>
<keyword evidence="5" id="KW-1185">Reference proteome</keyword>
<dbReference type="SUPFAM" id="SSF69349">
    <property type="entry name" value="Phage fibre proteins"/>
    <property type="match status" value="1"/>
</dbReference>
<evidence type="ECO:0000259" key="3">
    <source>
        <dbReference type="Pfam" id="PF18454"/>
    </source>
</evidence>
<dbReference type="PATRIC" id="fig|119224.3.peg.1548"/>
<dbReference type="GO" id="GO:0005615">
    <property type="term" value="C:extracellular space"/>
    <property type="evidence" value="ECO:0007669"/>
    <property type="project" value="TreeGrafter"/>
</dbReference>
<dbReference type="PANTHER" id="PTHR24023">
    <property type="entry name" value="COLLAGEN ALPHA"/>
    <property type="match status" value="1"/>
</dbReference>
<feature type="region of interest" description="Disordered" evidence="2">
    <location>
        <begin position="54"/>
        <end position="126"/>
    </location>
</feature>
<dbReference type="Pfam" id="PF18454">
    <property type="entry name" value="Mtd_N"/>
    <property type="match status" value="1"/>
</dbReference>
<dbReference type="InterPro" id="IPR041352">
    <property type="entry name" value="Mtd_N"/>
</dbReference>
<comment type="caution">
    <text evidence="4">The sequence shown here is derived from an EMBL/GenBank/DDBJ whole genome shotgun (WGS) entry which is preliminary data.</text>
</comment>
<sequence>MVENIPLRVQFKRMTAEEWARSDVILLEGEIGFETDTSFAKFGDGHSRFSALKYIGPKGEQGPRGETGPAGERGPQGLTGKTGERGPRGETGPQGPPGSKGQRGEPGPTGKTGPQGEKGDSLKFEDLTPEQIAQIKAKDVDLSEYAKKQELEKLAEKSEVENVKREYLKQEDANANFANKSHTHSTNDISGLEAKLNGKANFSHFHSMSDILGLERALQNFTVPRDVVRRAELNSYAQIATLGPLLQNIGKVQDQSTGQFLSIQVVDKGQVPKNTRGLIVFERS</sequence>
<feature type="domain" description="Major tropism determinant N-terminal" evidence="3">
    <location>
        <begin position="9"/>
        <end position="46"/>
    </location>
</feature>
<dbReference type="InterPro" id="IPR008160">
    <property type="entry name" value="Collagen"/>
</dbReference>
<feature type="coiled-coil region" evidence="1">
    <location>
        <begin position="146"/>
        <end position="180"/>
    </location>
</feature>
<dbReference type="GO" id="GO:0030198">
    <property type="term" value="P:extracellular matrix organization"/>
    <property type="evidence" value="ECO:0007669"/>
    <property type="project" value="TreeGrafter"/>
</dbReference>
<evidence type="ECO:0000313" key="4">
    <source>
        <dbReference type="EMBL" id="KPJ21745.1"/>
    </source>
</evidence>
<evidence type="ECO:0000313" key="5">
    <source>
        <dbReference type="Proteomes" id="UP000049578"/>
    </source>
</evidence>
<keyword evidence="1" id="KW-0175">Coiled coil</keyword>
<dbReference type="EMBL" id="LHQM01000059">
    <property type="protein sequence ID" value="KPJ21745.1"/>
    <property type="molecule type" value="Genomic_DNA"/>
</dbReference>
<dbReference type="Proteomes" id="UP000049578">
    <property type="component" value="Unassembled WGS sequence"/>
</dbReference>
<dbReference type="GO" id="GO:0031012">
    <property type="term" value="C:extracellular matrix"/>
    <property type="evidence" value="ECO:0007669"/>
    <property type="project" value="TreeGrafter"/>
</dbReference>
<dbReference type="Pfam" id="PF12789">
    <property type="entry name" value="PTR"/>
    <property type="match status" value="1"/>
</dbReference>
<dbReference type="PANTHER" id="PTHR24023:SF1082">
    <property type="entry name" value="COLLAGEN TRIPLE HELIX REPEAT"/>
    <property type="match status" value="1"/>
</dbReference>
<proteinExistence type="predicted"/>
<dbReference type="Pfam" id="PF01391">
    <property type="entry name" value="Collagen"/>
    <property type="match status" value="1"/>
</dbReference>